<proteinExistence type="predicted"/>
<name>A0A644UF90_9ZZZZ</name>
<gene>
    <name evidence="1" type="ORF">SDC9_23385</name>
</gene>
<comment type="caution">
    <text evidence="1">The sequence shown here is derived from an EMBL/GenBank/DDBJ whole genome shotgun (WGS) entry which is preliminary data.</text>
</comment>
<dbReference type="EMBL" id="VSSQ01000108">
    <property type="protein sequence ID" value="MPL77529.1"/>
    <property type="molecule type" value="Genomic_DNA"/>
</dbReference>
<organism evidence="1">
    <name type="scientific">bioreactor metagenome</name>
    <dbReference type="NCBI Taxonomy" id="1076179"/>
    <lineage>
        <taxon>unclassified sequences</taxon>
        <taxon>metagenomes</taxon>
        <taxon>ecological metagenomes</taxon>
    </lineage>
</organism>
<reference evidence="1" key="1">
    <citation type="submission" date="2019-08" db="EMBL/GenBank/DDBJ databases">
        <authorList>
            <person name="Kucharzyk K."/>
            <person name="Murdoch R.W."/>
            <person name="Higgins S."/>
            <person name="Loffler F."/>
        </authorList>
    </citation>
    <scope>NUCLEOTIDE SEQUENCE</scope>
</reference>
<sequence length="89" mass="9592">MIERNPVAGLVDNLEIVTCNGYIPFSCHHPQLHIHISTLGGAETGNRKIIAHSCIPFNVSMSVKQGDVAPAHFRILVNNHQAPATVKSG</sequence>
<accession>A0A644UF90</accession>
<protein>
    <submittedName>
        <fullName evidence="1">Uncharacterized protein</fullName>
    </submittedName>
</protein>
<evidence type="ECO:0000313" key="1">
    <source>
        <dbReference type="EMBL" id="MPL77529.1"/>
    </source>
</evidence>
<dbReference type="AlphaFoldDB" id="A0A644UF90"/>